<dbReference type="InParanoid" id="A0A2K1JCD1"/>
<proteinExistence type="predicted"/>
<dbReference type="EnsemblPlants" id="Pp3c15_7129V3.1">
    <property type="protein sequence ID" value="Pp3c15_7129V3.1"/>
    <property type="gene ID" value="Pp3c15_7129"/>
</dbReference>
<reference evidence="2 4" key="2">
    <citation type="journal article" date="2018" name="Plant J.">
        <title>The Physcomitrella patens chromosome-scale assembly reveals moss genome structure and evolution.</title>
        <authorList>
            <person name="Lang D."/>
            <person name="Ullrich K.K."/>
            <person name="Murat F."/>
            <person name="Fuchs J."/>
            <person name="Jenkins J."/>
            <person name="Haas F.B."/>
            <person name="Piednoel M."/>
            <person name="Gundlach H."/>
            <person name="Van Bel M."/>
            <person name="Meyberg R."/>
            <person name="Vives C."/>
            <person name="Morata J."/>
            <person name="Symeonidi A."/>
            <person name="Hiss M."/>
            <person name="Muchero W."/>
            <person name="Kamisugi Y."/>
            <person name="Saleh O."/>
            <person name="Blanc G."/>
            <person name="Decker E.L."/>
            <person name="van Gessel N."/>
            <person name="Grimwood J."/>
            <person name="Hayes R.D."/>
            <person name="Graham S.W."/>
            <person name="Gunter L.E."/>
            <person name="McDaniel S.F."/>
            <person name="Hoernstein S.N.W."/>
            <person name="Larsson A."/>
            <person name="Li F.W."/>
            <person name="Perroud P.F."/>
            <person name="Phillips J."/>
            <person name="Ranjan P."/>
            <person name="Rokshar D.S."/>
            <person name="Rothfels C.J."/>
            <person name="Schneider L."/>
            <person name="Shu S."/>
            <person name="Stevenson D.W."/>
            <person name="Thummler F."/>
            <person name="Tillich M."/>
            <person name="Villarreal Aguilar J.C."/>
            <person name="Widiez T."/>
            <person name="Wong G.K."/>
            <person name="Wymore A."/>
            <person name="Zhang Y."/>
            <person name="Zimmer A.D."/>
            <person name="Quatrano R.S."/>
            <person name="Mayer K.F.X."/>
            <person name="Goodstein D."/>
            <person name="Casacuberta J.M."/>
            <person name="Vandepoele K."/>
            <person name="Reski R."/>
            <person name="Cuming A.C."/>
            <person name="Tuskan G.A."/>
            <person name="Maumus F."/>
            <person name="Salse J."/>
            <person name="Schmutz J."/>
            <person name="Rensing S.A."/>
        </authorList>
    </citation>
    <scope>NUCLEOTIDE SEQUENCE [LARGE SCALE GENOMIC DNA]</scope>
    <source>
        <strain evidence="3 4">cv. Gransden 2004</strain>
    </source>
</reference>
<feature type="compositionally biased region" description="Polar residues" evidence="1">
    <location>
        <begin position="1"/>
        <end position="10"/>
    </location>
</feature>
<accession>A0A2K1JCD1</accession>
<feature type="region of interest" description="Disordered" evidence="1">
    <location>
        <begin position="1"/>
        <end position="22"/>
    </location>
</feature>
<protein>
    <submittedName>
        <fullName evidence="2 3">Uncharacterized protein</fullName>
    </submittedName>
</protein>
<dbReference type="EMBL" id="ABEU02000015">
    <property type="protein sequence ID" value="PNR39168.1"/>
    <property type="molecule type" value="Genomic_DNA"/>
</dbReference>
<organism evidence="2">
    <name type="scientific">Physcomitrium patens</name>
    <name type="common">Spreading-leaved earth moss</name>
    <name type="synonym">Physcomitrella patens</name>
    <dbReference type="NCBI Taxonomy" id="3218"/>
    <lineage>
        <taxon>Eukaryota</taxon>
        <taxon>Viridiplantae</taxon>
        <taxon>Streptophyta</taxon>
        <taxon>Embryophyta</taxon>
        <taxon>Bryophyta</taxon>
        <taxon>Bryophytina</taxon>
        <taxon>Bryopsida</taxon>
        <taxon>Funariidae</taxon>
        <taxon>Funariales</taxon>
        <taxon>Funariaceae</taxon>
        <taxon>Physcomitrium</taxon>
    </lineage>
</organism>
<evidence type="ECO:0000256" key="1">
    <source>
        <dbReference type="SAM" id="MobiDB-lite"/>
    </source>
</evidence>
<dbReference type="PaxDb" id="3218-PP1S189_95V6.1"/>
<name>A0A2K1JCD1_PHYPA</name>
<dbReference type="Gramene" id="Pp3c15_7129V3.1">
    <property type="protein sequence ID" value="Pp3c15_7129V3.1"/>
    <property type="gene ID" value="Pp3c15_7129"/>
</dbReference>
<sequence>MTSSCGQLTHLNRGDTGMGDGAVVRGKGKEGRALLGNEHTFGRQCMSVSVWFQDSLGLHGNLVGVGSLDDVDGRCLCGDDGVLHNQSMRSVCSIMVRAVACSKLGFSDVGCPWVAYCRGYEFHLPEQWWSSDLILETAYLV</sequence>
<keyword evidence="4" id="KW-1185">Reference proteome</keyword>
<evidence type="ECO:0000313" key="2">
    <source>
        <dbReference type="EMBL" id="PNR39168.1"/>
    </source>
</evidence>
<reference evidence="3" key="3">
    <citation type="submission" date="2020-12" db="UniProtKB">
        <authorList>
            <consortium name="EnsemblPlants"/>
        </authorList>
    </citation>
    <scope>IDENTIFICATION</scope>
</reference>
<evidence type="ECO:0000313" key="4">
    <source>
        <dbReference type="Proteomes" id="UP000006727"/>
    </source>
</evidence>
<reference evidence="2 4" key="1">
    <citation type="journal article" date="2008" name="Science">
        <title>The Physcomitrella genome reveals evolutionary insights into the conquest of land by plants.</title>
        <authorList>
            <person name="Rensing S."/>
            <person name="Lang D."/>
            <person name="Zimmer A."/>
            <person name="Terry A."/>
            <person name="Salamov A."/>
            <person name="Shapiro H."/>
            <person name="Nishiyama T."/>
            <person name="Perroud P.-F."/>
            <person name="Lindquist E."/>
            <person name="Kamisugi Y."/>
            <person name="Tanahashi T."/>
            <person name="Sakakibara K."/>
            <person name="Fujita T."/>
            <person name="Oishi K."/>
            <person name="Shin-I T."/>
            <person name="Kuroki Y."/>
            <person name="Toyoda A."/>
            <person name="Suzuki Y."/>
            <person name="Hashimoto A."/>
            <person name="Yamaguchi K."/>
            <person name="Sugano A."/>
            <person name="Kohara Y."/>
            <person name="Fujiyama A."/>
            <person name="Anterola A."/>
            <person name="Aoki S."/>
            <person name="Ashton N."/>
            <person name="Barbazuk W.B."/>
            <person name="Barker E."/>
            <person name="Bennetzen J."/>
            <person name="Bezanilla M."/>
            <person name="Blankenship R."/>
            <person name="Cho S.H."/>
            <person name="Dutcher S."/>
            <person name="Estelle M."/>
            <person name="Fawcett J.A."/>
            <person name="Gundlach H."/>
            <person name="Hanada K."/>
            <person name="Heyl A."/>
            <person name="Hicks K.A."/>
            <person name="Hugh J."/>
            <person name="Lohr M."/>
            <person name="Mayer K."/>
            <person name="Melkozernov A."/>
            <person name="Murata T."/>
            <person name="Nelson D."/>
            <person name="Pils B."/>
            <person name="Prigge M."/>
            <person name="Reiss B."/>
            <person name="Renner T."/>
            <person name="Rombauts S."/>
            <person name="Rushton P."/>
            <person name="Sanderfoot A."/>
            <person name="Schween G."/>
            <person name="Shiu S.-H."/>
            <person name="Stueber K."/>
            <person name="Theodoulou F.L."/>
            <person name="Tu H."/>
            <person name="Van de Peer Y."/>
            <person name="Verrier P.J."/>
            <person name="Waters E."/>
            <person name="Wood A."/>
            <person name="Yang L."/>
            <person name="Cove D."/>
            <person name="Cuming A."/>
            <person name="Hasebe M."/>
            <person name="Lucas S."/>
            <person name="Mishler D.B."/>
            <person name="Reski R."/>
            <person name="Grigoriev I."/>
            <person name="Quatrano R.S."/>
            <person name="Boore J.L."/>
        </authorList>
    </citation>
    <scope>NUCLEOTIDE SEQUENCE [LARGE SCALE GENOMIC DNA]</scope>
    <source>
        <strain evidence="3 4">cv. Gransden 2004</strain>
    </source>
</reference>
<dbReference type="AlphaFoldDB" id="A0A2K1JCD1"/>
<gene>
    <name evidence="2" type="ORF">PHYPA_019446</name>
</gene>
<evidence type="ECO:0000313" key="3">
    <source>
        <dbReference type="EnsemblPlants" id="Pp3c15_7129V3.1"/>
    </source>
</evidence>
<dbReference type="Proteomes" id="UP000006727">
    <property type="component" value="Chromosome 15"/>
</dbReference>